<protein>
    <submittedName>
        <fullName evidence="1">Uncharacterized protein</fullName>
    </submittedName>
</protein>
<dbReference type="EMBL" id="CCND01000010">
    <property type="protein sequence ID" value="CDX53642.1"/>
    <property type="molecule type" value="Genomic_DNA"/>
</dbReference>
<organism evidence="1 2">
    <name type="scientific">Mesorhizobium plurifarium</name>
    <dbReference type="NCBI Taxonomy" id="69974"/>
    <lineage>
        <taxon>Bacteria</taxon>
        <taxon>Pseudomonadati</taxon>
        <taxon>Pseudomonadota</taxon>
        <taxon>Alphaproteobacteria</taxon>
        <taxon>Hyphomicrobiales</taxon>
        <taxon>Phyllobacteriaceae</taxon>
        <taxon>Mesorhizobium</taxon>
    </lineage>
</organism>
<evidence type="ECO:0000313" key="2">
    <source>
        <dbReference type="Proteomes" id="UP000182888"/>
    </source>
</evidence>
<gene>
    <name evidence="1" type="ORF">MPL1032_180083</name>
</gene>
<evidence type="ECO:0000313" key="1">
    <source>
        <dbReference type="EMBL" id="CDX53642.1"/>
    </source>
</evidence>
<dbReference type="Proteomes" id="UP000182888">
    <property type="component" value="Unassembled WGS sequence"/>
</dbReference>
<proteinExistence type="predicted"/>
<reference evidence="2" key="1">
    <citation type="submission" date="2014-08" db="EMBL/GenBank/DDBJ databases">
        <authorList>
            <person name="Edwards T."/>
        </authorList>
    </citation>
    <scope>NUCLEOTIDE SEQUENCE [LARGE SCALE GENOMIC DNA]</scope>
</reference>
<accession>A0A0K2VTG2</accession>
<name>A0A0K2VTG2_MESPL</name>
<dbReference type="AlphaFoldDB" id="A0A0K2VTG2"/>
<sequence length="57" mass="6408">MRRGIIRYFSKNRDRPLEGNIAAKFLVAVLAQLKVKKLLSSAITARSTARSSRHGPR</sequence>